<dbReference type="NCBIfam" id="TIGR00543">
    <property type="entry name" value="isochor_syn"/>
    <property type="match status" value="1"/>
</dbReference>
<dbReference type="EC" id="5.4.4.2" evidence="3"/>
<evidence type="ECO:0000256" key="2">
    <source>
        <dbReference type="ARBA" id="ARBA00005297"/>
    </source>
</evidence>
<evidence type="ECO:0000256" key="4">
    <source>
        <dbReference type="ARBA" id="ARBA00023235"/>
    </source>
</evidence>
<evidence type="ECO:0000256" key="3">
    <source>
        <dbReference type="ARBA" id="ARBA00012824"/>
    </source>
</evidence>
<organism evidence="7 8">
    <name type="scientific">Pseudomonas cichorii</name>
    <dbReference type="NCBI Taxonomy" id="36746"/>
    <lineage>
        <taxon>Bacteria</taxon>
        <taxon>Pseudomonadati</taxon>
        <taxon>Pseudomonadota</taxon>
        <taxon>Gammaproteobacteria</taxon>
        <taxon>Pseudomonadales</taxon>
        <taxon>Pseudomonadaceae</taxon>
        <taxon>Pseudomonas</taxon>
    </lineage>
</organism>
<dbReference type="EMBL" id="RBRE01000091">
    <property type="protein sequence ID" value="RMQ40799.1"/>
    <property type="molecule type" value="Genomic_DNA"/>
</dbReference>
<accession>A0A3M4LH26</accession>
<dbReference type="Proteomes" id="UP000277236">
    <property type="component" value="Unassembled WGS sequence"/>
</dbReference>
<dbReference type="SUPFAM" id="SSF56322">
    <property type="entry name" value="ADC synthase"/>
    <property type="match status" value="1"/>
</dbReference>
<reference evidence="7 8" key="1">
    <citation type="submission" date="2018-08" db="EMBL/GenBank/DDBJ databases">
        <title>Recombination of ecologically and evolutionarily significant loci maintains genetic cohesion in the Pseudomonas syringae species complex.</title>
        <authorList>
            <person name="Dillon M."/>
            <person name="Thakur S."/>
            <person name="Almeida R.N.D."/>
            <person name="Weir B.S."/>
            <person name="Guttman D.S."/>
        </authorList>
    </citation>
    <scope>NUCLEOTIDE SEQUENCE [LARGE SCALE GENOMIC DNA]</scope>
    <source>
        <strain evidence="7 8">ICMP 3353</strain>
    </source>
</reference>
<proteinExistence type="inferred from homology"/>
<dbReference type="PANTHER" id="PTHR42839">
    <property type="entry name" value="ISOCHORISMATE SYNTHASE ENTC"/>
    <property type="match status" value="1"/>
</dbReference>
<dbReference type="InterPro" id="IPR005801">
    <property type="entry name" value="ADC_synthase"/>
</dbReference>
<dbReference type="PANTHER" id="PTHR42839:SF2">
    <property type="entry name" value="ISOCHORISMATE SYNTHASE ENTC"/>
    <property type="match status" value="1"/>
</dbReference>
<comment type="similarity">
    <text evidence="2">Belongs to the isochorismate synthase family.</text>
</comment>
<dbReference type="Gene3D" id="3.60.120.10">
    <property type="entry name" value="Anthranilate synthase"/>
    <property type="match status" value="1"/>
</dbReference>
<dbReference type="InterPro" id="IPR004561">
    <property type="entry name" value="IsoChor_synthase"/>
</dbReference>
<dbReference type="InterPro" id="IPR015890">
    <property type="entry name" value="Chorismate_C"/>
</dbReference>
<sequence length="459" mass="50642">MNLLPSFDGLLECLNEARQRVSAQRPLVLASFSTPSPEVEPLSLFSANRQHLQPASLWHVKAQAQYRLGLGLAHEFTADSNDSWPMLEERWHGMATNAVVHGAHRPVLFGGFAFDRHHHRTRLWRDFPDAALTLPRFELHEQEGQTRLIVNVLVGQDTACAPLAESLASEWASILARPVPGDCAPADNYVRLSMAHLWKQDVSNAVSRIQRSDLQKVVLARSQNVPAAQPVHVVMQNLLRKQPNAYLFAFARDSSCFIGASPECLLTVQGNRLQTMALAGSAPRGQNAPDDARLGEQLLASQKDNAEHAMVVASLRECLDRHCLELEIARQPRLHKLAHIQHLLTPVQGTLAPGASLLAIAESLHPTPAVGGLPRNQALEYIRNHEHLDRGWYAGPVGWLDDRGSGEFAVALRSALLDGNRATLFAGCGLVSESEPESEYRESDLKMQTMREALARIQA</sequence>
<name>A0A3M4LH26_PSECI</name>
<evidence type="ECO:0000313" key="8">
    <source>
        <dbReference type="Proteomes" id="UP000277236"/>
    </source>
</evidence>
<keyword evidence="4" id="KW-0413">Isomerase</keyword>
<feature type="domain" description="Chorismate-utilising enzyme C-terminal" evidence="6">
    <location>
        <begin position="198"/>
        <end position="446"/>
    </location>
</feature>
<evidence type="ECO:0000256" key="5">
    <source>
        <dbReference type="ARBA" id="ARBA00041564"/>
    </source>
</evidence>
<comment type="catalytic activity">
    <reaction evidence="1">
        <text>chorismate = isochorismate</text>
        <dbReference type="Rhea" id="RHEA:18985"/>
        <dbReference type="ChEBI" id="CHEBI:29748"/>
        <dbReference type="ChEBI" id="CHEBI:29780"/>
        <dbReference type="EC" id="5.4.4.2"/>
    </reaction>
</comment>
<dbReference type="RefSeq" id="WP_122318368.1">
    <property type="nucleotide sequence ID" value="NZ_RBRE01000091.1"/>
</dbReference>
<gene>
    <name evidence="7" type="ORF">ALQ04_00904</name>
</gene>
<dbReference type="OrthoDB" id="9806579at2"/>
<evidence type="ECO:0000256" key="1">
    <source>
        <dbReference type="ARBA" id="ARBA00000799"/>
    </source>
</evidence>
<evidence type="ECO:0000313" key="7">
    <source>
        <dbReference type="EMBL" id="RMQ40799.1"/>
    </source>
</evidence>
<protein>
    <recommendedName>
        <fullName evidence="3">isochorismate synthase</fullName>
        <ecNumber evidence="3">5.4.4.2</ecNumber>
    </recommendedName>
    <alternativeName>
        <fullName evidence="5">Isochorismate mutase</fullName>
    </alternativeName>
</protein>
<dbReference type="AlphaFoldDB" id="A0A3M4LH26"/>
<evidence type="ECO:0000259" key="6">
    <source>
        <dbReference type="Pfam" id="PF00425"/>
    </source>
</evidence>
<dbReference type="NCBIfam" id="NF005459">
    <property type="entry name" value="PRK07054.1"/>
    <property type="match status" value="1"/>
</dbReference>
<dbReference type="InterPro" id="IPR019999">
    <property type="entry name" value="Anth_synth_I-like"/>
</dbReference>
<comment type="caution">
    <text evidence="7">The sequence shown here is derived from an EMBL/GenBank/DDBJ whole genome shotgun (WGS) entry which is preliminary data.</text>
</comment>
<dbReference type="PRINTS" id="PR00095">
    <property type="entry name" value="ANTSNTHASEI"/>
</dbReference>
<dbReference type="Pfam" id="PF00425">
    <property type="entry name" value="Chorismate_bind"/>
    <property type="match status" value="1"/>
</dbReference>
<dbReference type="GO" id="GO:0008909">
    <property type="term" value="F:isochorismate synthase activity"/>
    <property type="evidence" value="ECO:0007669"/>
    <property type="project" value="UniProtKB-EC"/>
</dbReference>